<evidence type="ECO:0000313" key="22">
    <source>
        <dbReference type="EMBL" id="CAD7569128.1"/>
    </source>
</evidence>
<organism evidence="22">
    <name type="scientific">Timema californicum</name>
    <name type="common">California timema</name>
    <name type="synonym">Walking stick</name>
    <dbReference type="NCBI Taxonomy" id="61474"/>
    <lineage>
        <taxon>Eukaryota</taxon>
        <taxon>Metazoa</taxon>
        <taxon>Ecdysozoa</taxon>
        <taxon>Arthropoda</taxon>
        <taxon>Hexapoda</taxon>
        <taxon>Insecta</taxon>
        <taxon>Pterygota</taxon>
        <taxon>Neoptera</taxon>
        <taxon>Polyneoptera</taxon>
        <taxon>Phasmatodea</taxon>
        <taxon>Timematodea</taxon>
        <taxon>Timematoidea</taxon>
        <taxon>Timematidae</taxon>
        <taxon>Timema</taxon>
    </lineage>
</organism>
<evidence type="ECO:0000256" key="9">
    <source>
        <dbReference type="ARBA" id="ARBA00022692"/>
    </source>
</evidence>
<keyword evidence="15" id="KW-1015">Disulfide bond</keyword>
<dbReference type="InterPro" id="IPR039477">
    <property type="entry name" value="ILEI/PANDER_dom"/>
</dbReference>
<evidence type="ECO:0000256" key="5">
    <source>
        <dbReference type="ARBA" id="ARBA00021956"/>
    </source>
</evidence>
<protein>
    <recommendedName>
        <fullName evidence="5">Protein O-linked-mannose beta-1,2-N-acetylglucosaminyltransferase 1</fullName>
    </recommendedName>
</protein>
<feature type="domain" description="ILEI/PANDER" evidence="21">
    <location>
        <begin position="158"/>
        <end position="247"/>
    </location>
</feature>
<dbReference type="PANTHER" id="PTHR46396:SF1">
    <property type="entry name" value="PROTEIN O-LINKED-MANNOSE BETA-1,2-N-ACETYLGLUCOSAMINYLTRANSFERASE 1"/>
    <property type="match status" value="1"/>
</dbReference>
<dbReference type="FunFam" id="3.90.550.10:FF:000252">
    <property type="entry name" value="Protein O-linked-mannose beta-1,2-N-acetylglucosaminyltransferase 1"/>
    <property type="match status" value="1"/>
</dbReference>
<keyword evidence="7" id="KW-0328">Glycosyltransferase</keyword>
<dbReference type="InterPro" id="IPR039474">
    <property type="entry name" value="POMGNT1_PANDER-like"/>
</dbReference>
<keyword evidence="13" id="KW-0333">Golgi apparatus</keyword>
<evidence type="ECO:0000256" key="18">
    <source>
        <dbReference type="ARBA" id="ARBA00049045"/>
    </source>
</evidence>
<comment type="similarity">
    <text evidence="4">Belongs to the glycosyltransferase 13 family.</text>
</comment>
<evidence type="ECO:0000256" key="16">
    <source>
        <dbReference type="ARBA" id="ARBA00023211"/>
    </source>
</evidence>
<dbReference type="GO" id="GO:0047223">
    <property type="term" value="F:beta-1,3-galactosyl-O-glycosyl-glycoprotein beta-1,3-N-acetylglucosaminyltransferase activity"/>
    <property type="evidence" value="ECO:0007669"/>
    <property type="project" value="TreeGrafter"/>
</dbReference>
<comment type="pathway">
    <text evidence="3">Protein modification; protein glycosylation.</text>
</comment>
<dbReference type="Pfam" id="PF03071">
    <property type="entry name" value="GNT-I"/>
    <property type="match status" value="2"/>
</dbReference>
<dbReference type="GO" id="GO:0016266">
    <property type="term" value="P:protein O-linked glycosylation via N-acetyl-galactosamine"/>
    <property type="evidence" value="ECO:0007669"/>
    <property type="project" value="TreeGrafter"/>
</dbReference>
<evidence type="ECO:0000256" key="2">
    <source>
        <dbReference type="ARBA" id="ARBA00004323"/>
    </source>
</evidence>
<dbReference type="Gene3D" id="3.90.550.10">
    <property type="entry name" value="Spore Coat Polysaccharide Biosynthesis Protein SpsA, Chain A"/>
    <property type="match status" value="1"/>
</dbReference>
<dbReference type="CDD" id="cd13937">
    <property type="entry name" value="PANDER_GnT-1_2_like"/>
    <property type="match status" value="1"/>
</dbReference>
<evidence type="ECO:0000256" key="8">
    <source>
        <dbReference type="ARBA" id="ARBA00022679"/>
    </source>
</evidence>
<comment type="subcellular location">
    <subcellularLocation>
        <location evidence="2">Golgi apparatus membrane</location>
        <topology evidence="2">Single-pass type II membrane protein</topology>
    </subcellularLocation>
</comment>
<evidence type="ECO:0000256" key="20">
    <source>
        <dbReference type="SAM" id="Phobius"/>
    </source>
</evidence>
<comment type="catalytic activity">
    <reaction evidence="18">
        <text>3-O-(alpha-D-mannosyl)-L-threonyl-[protein] + UDP-N-acetyl-alpha-D-glucosamine = 3-O-(N-acetyl-beta-D-glucosaminyl-(1-&gt;2)-alpha-D-mannosyl)-L-threonyl-[protein] + UDP + H(+)</text>
        <dbReference type="Rhea" id="RHEA:54128"/>
        <dbReference type="Rhea" id="RHEA-COMP:13547"/>
        <dbReference type="Rhea" id="RHEA-COMP:13802"/>
        <dbReference type="ChEBI" id="CHEBI:15378"/>
        <dbReference type="ChEBI" id="CHEBI:57705"/>
        <dbReference type="ChEBI" id="CHEBI:58223"/>
        <dbReference type="ChEBI" id="CHEBI:137323"/>
        <dbReference type="ChEBI" id="CHEBI:138067"/>
    </reaction>
</comment>
<dbReference type="Pfam" id="PF15711">
    <property type="entry name" value="ILEI"/>
    <property type="match status" value="1"/>
</dbReference>
<dbReference type="SUPFAM" id="SSF53448">
    <property type="entry name" value="Nucleotide-diphospho-sugar transferases"/>
    <property type="match status" value="1"/>
</dbReference>
<reference evidence="22" key="1">
    <citation type="submission" date="2020-11" db="EMBL/GenBank/DDBJ databases">
        <authorList>
            <person name="Tran Van P."/>
        </authorList>
    </citation>
    <scope>NUCLEOTIDE SEQUENCE</scope>
</reference>
<evidence type="ECO:0000256" key="13">
    <source>
        <dbReference type="ARBA" id="ARBA00023034"/>
    </source>
</evidence>
<evidence type="ECO:0000256" key="4">
    <source>
        <dbReference type="ARBA" id="ARBA00006492"/>
    </source>
</evidence>
<dbReference type="InterPro" id="IPR004139">
    <property type="entry name" value="Glyco_trans_13"/>
</dbReference>
<feature type="transmembrane region" description="Helical" evidence="20">
    <location>
        <begin position="64"/>
        <end position="89"/>
    </location>
</feature>
<evidence type="ECO:0000256" key="6">
    <source>
        <dbReference type="ARBA" id="ARBA00022553"/>
    </source>
</evidence>
<comment type="subunit">
    <text evidence="17">Interacts with DAG1 (via O-linked mannose moiety). Interacts (via transmembrane domain) with FKTN; the interaction is direct and is required for normal location in Golgi membranes.</text>
</comment>
<evidence type="ECO:0000256" key="10">
    <source>
        <dbReference type="ARBA" id="ARBA00022723"/>
    </source>
</evidence>
<sequence>MQSTAEVILASDAGEQMWYECMTESGMESWQLGNPRTQPFGPKRVLGLYHTHTLTARPLGRRRLLAKIFQVLLVIVLLITIGINVMFILDTSRRLQEEGSHTGEGSEHVDGESRHNSLRLQESHQKSLTIEVLSSQSKVSISVDGTTILEDGEDHKGRGIHVLVLNQAGGSVMAQRTFDTYSPHEDEAMALFLNMVSDGRVIIFAIKDEGTFQMKQPARELLKRLGSKRADVIGWRDMWAMVTQKGAKMFGESYSKSTEFNSWGAPVVLRAEVPLISIEGISPMASLVLTDSSQLTPDKSECDWPDTEENRRRKEFCNHIEGYGSVCSCVDPAPLIFNSEPVLNNQVYNVPVAIIASNRPHYLYRMLRSLLSANGANSDMITVYIDGYFEEPLEVTKLFGLRGIQHTPIGLKNARISQHYKASLTATFNIFPDAKYAIIVEEDLDVSPDFFSYFSQTLRLLEEDPSLYCISAWNDQGYEHTSDDPSLLYRVETMPGLGWLLKRELYKDELESKWPTPEKNRTTASPVTWFTIITMFACSLSKLKRCWLVELHCSRRGRSIRMWDWDMWMRLPEVRKGRECVVPDISRTYHFGASGLNMNSYFHDVYFKKHSFNTQPLVELKNVDSIKRDNYEQLIVGMIKRGTILDHSKSPCEENFIPEKKLNGMMLSATQETPRGGDWLSFIMWNFIFGRPPCLLHGVLSAERGWKGFHPPTSPNHHTPPQGKIMIMFIKMDDPKDFVTWLQVAKCFKIWDLDARGYHKSMWRMHMMESEMLVIGVPNSEYAKYKPSNITPIYLESHKDKRKLSHLHTHSLARSPSMAVPL</sequence>
<keyword evidence="11" id="KW-0735">Signal-anchor</keyword>
<evidence type="ECO:0000256" key="17">
    <source>
        <dbReference type="ARBA" id="ARBA00046887"/>
    </source>
</evidence>
<evidence type="ECO:0000256" key="7">
    <source>
        <dbReference type="ARBA" id="ARBA00022676"/>
    </source>
</evidence>
<evidence type="ECO:0000259" key="21">
    <source>
        <dbReference type="Pfam" id="PF15711"/>
    </source>
</evidence>
<keyword evidence="16" id="KW-0464">Manganese</keyword>
<keyword evidence="12 20" id="KW-1133">Transmembrane helix</keyword>
<accession>A0A7R9IYA5</accession>
<evidence type="ECO:0000256" key="1">
    <source>
        <dbReference type="ARBA" id="ARBA00001936"/>
    </source>
</evidence>
<gene>
    <name evidence="22" type="ORF">TCMB3V08_LOCUS1877</name>
</gene>
<evidence type="ECO:0000256" key="11">
    <source>
        <dbReference type="ARBA" id="ARBA00022968"/>
    </source>
</evidence>
<keyword evidence="9 20" id="KW-0812">Transmembrane</keyword>
<dbReference type="AlphaFoldDB" id="A0A7R9IYA5"/>
<comment type="cofactor">
    <cofactor evidence="1">
        <name>Mn(2+)</name>
        <dbReference type="ChEBI" id="CHEBI:29035"/>
    </cofactor>
</comment>
<keyword evidence="14 20" id="KW-0472">Membrane</keyword>
<dbReference type="EMBL" id="OE179551">
    <property type="protein sequence ID" value="CAD7569128.1"/>
    <property type="molecule type" value="Genomic_DNA"/>
</dbReference>
<dbReference type="InterPro" id="IPR029044">
    <property type="entry name" value="Nucleotide-diphossugar_trans"/>
</dbReference>
<keyword evidence="6" id="KW-0597">Phosphoprotein</keyword>
<dbReference type="PANTHER" id="PTHR46396">
    <property type="entry name" value="PROTEIN O-LINKED-MANNOSE BETA-1,2-N-ACETYLGLUCOSAMINYLTRANSFERASE 1"/>
    <property type="match status" value="1"/>
</dbReference>
<dbReference type="UniPathway" id="UPA00378"/>
<dbReference type="PROSITE" id="PS52031">
    <property type="entry name" value="GG_LECTIN"/>
    <property type="match status" value="1"/>
</dbReference>
<evidence type="ECO:0000256" key="19">
    <source>
        <dbReference type="SAM" id="MobiDB-lite"/>
    </source>
</evidence>
<evidence type="ECO:0000256" key="14">
    <source>
        <dbReference type="ARBA" id="ARBA00023136"/>
    </source>
</evidence>
<proteinExistence type="inferred from homology"/>
<evidence type="ECO:0000256" key="15">
    <source>
        <dbReference type="ARBA" id="ARBA00023157"/>
    </source>
</evidence>
<feature type="region of interest" description="Disordered" evidence="19">
    <location>
        <begin position="98"/>
        <end position="120"/>
    </location>
</feature>
<dbReference type="GO" id="GO:0000139">
    <property type="term" value="C:Golgi membrane"/>
    <property type="evidence" value="ECO:0007669"/>
    <property type="project" value="UniProtKB-SubCell"/>
</dbReference>
<keyword evidence="10" id="KW-0479">Metal-binding</keyword>
<evidence type="ECO:0000256" key="12">
    <source>
        <dbReference type="ARBA" id="ARBA00022989"/>
    </source>
</evidence>
<dbReference type="InterPro" id="IPR052463">
    <property type="entry name" value="O-linked_mannose_GnT"/>
</dbReference>
<name>A0A7R9IYA5_TIMCA</name>
<evidence type="ECO:0000256" key="3">
    <source>
        <dbReference type="ARBA" id="ARBA00004922"/>
    </source>
</evidence>
<dbReference type="GO" id="GO:0046872">
    <property type="term" value="F:metal ion binding"/>
    <property type="evidence" value="ECO:0007669"/>
    <property type="project" value="UniProtKB-KW"/>
</dbReference>
<keyword evidence="8" id="KW-0808">Transferase</keyword>